<dbReference type="EMBL" id="CP037452">
    <property type="protein sequence ID" value="QDV51854.1"/>
    <property type="molecule type" value="Genomic_DNA"/>
</dbReference>
<evidence type="ECO:0000313" key="4">
    <source>
        <dbReference type="Proteomes" id="UP000318313"/>
    </source>
</evidence>
<proteinExistence type="predicted"/>
<dbReference type="OrthoDB" id="275460at2"/>
<dbReference type="RefSeq" id="WP_145311246.1">
    <property type="nucleotide sequence ID" value="NZ_CP037452.1"/>
</dbReference>
<dbReference type="Gene3D" id="2.50.20.10">
    <property type="entry name" value="Lipoprotein localisation LolA/LolB/LppX"/>
    <property type="match status" value="1"/>
</dbReference>
<evidence type="ECO:0000256" key="2">
    <source>
        <dbReference type="SAM" id="SignalP"/>
    </source>
</evidence>
<feature type="signal peptide" evidence="2">
    <location>
        <begin position="1"/>
        <end position="30"/>
    </location>
</feature>
<keyword evidence="1" id="KW-0175">Coiled coil</keyword>
<dbReference type="AlphaFoldDB" id="A0A518IFJ4"/>
<evidence type="ECO:0008006" key="5">
    <source>
        <dbReference type="Google" id="ProtNLM"/>
    </source>
</evidence>
<evidence type="ECO:0000256" key="1">
    <source>
        <dbReference type="SAM" id="Coils"/>
    </source>
</evidence>
<evidence type="ECO:0000313" key="3">
    <source>
        <dbReference type="EMBL" id="QDV51854.1"/>
    </source>
</evidence>
<gene>
    <name evidence="3" type="ORF">Enr17x_39130</name>
</gene>
<accession>A0A518IFJ4</accession>
<organism evidence="3 4">
    <name type="scientific">Gimesia fumaroli</name>
    <dbReference type="NCBI Taxonomy" id="2527976"/>
    <lineage>
        <taxon>Bacteria</taxon>
        <taxon>Pseudomonadati</taxon>
        <taxon>Planctomycetota</taxon>
        <taxon>Planctomycetia</taxon>
        <taxon>Planctomycetales</taxon>
        <taxon>Planctomycetaceae</taxon>
        <taxon>Gimesia</taxon>
    </lineage>
</organism>
<feature type="chain" id="PRO_5022078209" description="Outer membrane lipoprotein-sorting protein" evidence="2">
    <location>
        <begin position="31"/>
        <end position="374"/>
    </location>
</feature>
<sequence precursor="true">MLIQKIKLIRHAASICIVSLLTAVFMPLSAQCEENGTAQSEKLQKLIREVEKYEATYHALKLNLTSTKNEQDTFFIPDAPKPIIAETQIALDVQGLNFRQEEQSKGRFIVIVQRALGGLKQDPANANYTQSGTKERITVSDGKTSRYFWKEDVVAEKKGQQRETSIQGGISDKPMHLPNLARPHMFLMENGGPQVPLSTYLKSIKAIHSFPGRYYLRKDATLNVQILGTEEFQGLECTRIILEIIDPKGTPRTRRELWLARDRNLIPVRSLGYTYRDSKEMPISEAIVDKWQEVRPGVWFPRQAHYKRFDSFTVRRKGQQKLSWQVKYNINSVHLDPQFPPDVFTTLKFPSGTKVTVVKDGKIIKTIDAEANEL</sequence>
<reference evidence="3 4" key="1">
    <citation type="submission" date="2019-03" db="EMBL/GenBank/DDBJ databases">
        <title>Deep-cultivation of Planctomycetes and their phenomic and genomic characterization uncovers novel biology.</title>
        <authorList>
            <person name="Wiegand S."/>
            <person name="Jogler M."/>
            <person name="Boedeker C."/>
            <person name="Pinto D."/>
            <person name="Vollmers J."/>
            <person name="Rivas-Marin E."/>
            <person name="Kohn T."/>
            <person name="Peeters S.H."/>
            <person name="Heuer A."/>
            <person name="Rast P."/>
            <person name="Oberbeckmann S."/>
            <person name="Bunk B."/>
            <person name="Jeske O."/>
            <person name="Meyerdierks A."/>
            <person name="Storesund J.E."/>
            <person name="Kallscheuer N."/>
            <person name="Luecker S."/>
            <person name="Lage O.M."/>
            <person name="Pohl T."/>
            <person name="Merkel B.J."/>
            <person name="Hornburger P."/>
            <person name="Mueller R.-W."/>
            <person name="Bruemmer F."/>
            <person name="Labrenz M."/>
            <person name="Spormann A.M."/>
            <person name="Op den Camp H."/>
            <person name="Overmann J."/>
            <person name="Amann R."/>
            <person name="Jetten M.S.M."/>
            <person name="Mascher T."/>
            <person name="Medema M.H."/>
            <person name="Devos D.P."/>
            <person name="Kaster A.-K."/>
            <person name="Ovreas L."/>
            <person name="Rohde M."/>
            <person name="Galperin M.Y."/>
            <person name="Jogler C."/>
        </authorList>
    </citation>
    <scope>NUCLEOTIDE SEQUENCE [LARGE SCALE GENOMIC DNA]</scope>
    <source>
        <strain evidence="3 4">Enr17</strain>
    </source>
</reference>
<keyword evidence="2" id="KW-0732">Signal</keyword>
<name>A0A518IFJ4_9PLAN</name>
<feature type="coiled-coil region" evidence="1">
    <location>
        <begin position="43"/>
        <end position="70"/>
    </location>
</feature>
<keyword evidence="4" id="KW-1185">Reference proteome</keyword>
<dbReference type="KEGG" id="gfm:Enr17x_39130"/>
<dbReference type="Proteomes" id="UP000318313">
    <property type="component" value="Chromosome"/>
</dbReference>
<protein>
    <recommendedName>
        <fullName evidence="5">Outer membrane lipoprotein-sorting protein</fullName>
    </recommendedName>
</protein>